<feature type="domain" description="5'-Nucleotidase C-terminal" evidence="13">
    <location>
        <begin position="394"/>
        <end position="573"/>
    </location>
</feature>
<comment type="cofactor">
    <cofactor evidence="3">
        <name>a divalent metal cation</name>
        <dbReference type="ChEBI" id="CHEBI:60240"/>
    </cofactor>
</comment>
<dbReference type="Gene3D" id="3.60.21.10">
    <property type="match status" value="1"/>
</dbReference>
<comment type="caution">
    <text evidence="14">The sequence shown here is derived from an EMBL/GenBank/DDBJ whole genome shotgun (WGS) entry which is preliminary data.</text>
</comment>
<keyword evidence="9 11" id="KW-0378">Hydrolase</keyword>
<evidence type="ECO:0000256" key="11">
    <source>
        <dbReference type="RuleBase" id="RU362119"/>
    </source>
</evidence>
<keyword evidence="8 11" id="KW-0547">Nucleotide-binding</keyword>
<dbReference type="PANTHER" id="PTHR11575">
    <property type="entry name" value="5'-NUCLEOTIDASE-RELATED"/>
    <property type="match status" value="1"/>
</dbReference>
<dbReference type="GO" id="GO:0008254">
    <property type="term" value="F:3'-nucleotidase activity"/>
    <property type="evidence" value="ECO:0007669"/>
    <property type="project" value="UniProtKB-EC"/>
</dbReference>
<dbReference type="AlphaFoldDB" id="A0A9C7GA77"/>
<dbReference type="EMBL" id="CAKJTG010000010">
    <property type="protein sequence ID" value="CAG9608500.1"/>
    <property type="molecule type" value="Genomic_DNA"/>
</dbReference>
<dbReference type="NCBIfam" id="NF006938">
    <property type="entry name" value="PRK09420.1"/>
    <property type="match status" value="1"/>
</dbReference>
<gene>
    <name evidence="14" type="primary">yfkN_2</name>
    <name evidence="14" type="ORF">NEOCIP111885_02194</name>
</gene>
<keyword evidence="7 11" id="KW-0732">Signal</keyword>
<dbReference type="GO" id="GO:0030288">
    <property type="term" value="C:outer membrane-bounded periplasmic space"/>
    <property type="evidence" value="ECO:0007669"/>
    <property type="project" value="TreeGrafter"/>
</dbReference>
<protein>
    <submittedName>
        <fullName evidence="14">Trifunctional nucleotide phosphoesterase protein YfkN</fullName>
    </submittedName>
</protein>
<dbReference type="SUPFAM" id="SSF55816">
    <property type="entry name" value="5'-nucleotidase (syn. UDP-sugar hydrolase), C-terminal domain"/>
    <property type="match status" value="1"/>
</dbReference>
<evidence type="ECO:0000256" key="5">
    <source>
        <dbReference type="ARBA" id="ARBA00006654"/>
    </source>
</evidence>
<dbReference type="GO" id="GO:0046872">
    <property type="term" value="F:metal ion binding"/>
    <property type="evidence" value="ECO:0007669"/>
    <property type="project" value="UniProtKB-KW"/>
</dbReference>
<dbReference type="Gene3D" id="3.90.780.10">
    <property type="entry name" value="5'-Nucleotidase, C-terminal domain"/>
    <property type="match status" value="1"/>
</dbReference>
<proteinExistence type="inferred from homology"/>
<evidence type="ECO:0000313" key="15">
    <source>
        <dbReference type="Proteomes" id="UP000789845"/>
    </source>
</evidence>
<evidence type="ECO:0000259" key="12">
    <source>
        <dbReference type="Pfam" id="PF00149"/>
    </source>
</evidence>
<dbReference type="Pfam" id="PF02872">
    <property type="entry name" value="5_nucleotid_C"/>
    <property type="match status" value="1"/>
</dbReference>
<dbReference type="GO" id="GO:0008663">
    <property type="term" value="F:2',3'-cyclic-nucleotide 2'-phosphodiesterase activity"/>
    <property type="evidence" value="ECO:0007669"/>
    <property type="project" value="UniProtKB-EC"/>
</dbReference>
<evidence type="ECO:0000256" key="9">
    <source>
        <dbReference type="ARBA" id="ARBA00022801"/>
    </source>
</evidence>
<evidence type="ECO:0000256" key="10">
    <source>
        <dbReference type="ARBA" id="ARBA00023268"/>
    </source>
</evidence>
<sequence length="689" mass="75846">MKRISTKSKALASAALALGLMIPQVAPTITYAEVMSNDVVKLRILETTDLHANMMNYDYYQDKEVANFGFAKTATLIKKAKDEAKNSLLFDNGDLIQGSPLGDYVAKVNKLEKGEVHPIYKAMNQLGYDAGNLGNHEFNYGLEFLDRALKGSAFPYVNANVYVDDHDKDESNDKNVFTPYLILDKEVTDEDGQKHKIKVGVIGFAPPQITQWDNARIGGKVVAKDIIDTAKKFVPEMKAKGADIIVAIPHSGIDATSTGKNEENAVYNLSKVEGINAILFGHSHAVFPSDKYKDVPGADIAKGTLNGVPTVQAGMWGDNLGLIDLTLEKKDGKWTVADSKSSTRVIYVKEGSNNKSVVDTHQGVVDAIKHEHEATIVYMKGALGKTTAPINSYFSQVKDNESMQVLNAAQKWYTEKAIQGTPYEKLPVLSAAAPFKAGTRDNPNYYTNVAEGTLELKNAADLYLYDNNTLHAIVLTGAQLKEWLEMTAGQFNQIKTDIKEEQNIVNGDYRSYNFDVIDGVTYEIDVTKPAKYDGSGKVLNASSNRIVNLQFDGKAIDPAQKFVVATNDYRASGTFPGVKGSEIIVKSPESSREVVANYVLEKKVIDPTPDMNWSFKTIDADVNVFFLSSPEAQKFVKATDNYKFVATQQDGFAKYSLDMKVKATSETKEPQGTSIKDRLIDALLKFLNF</sequence>
<feature type="signal peptide" evidence="11">
    <location>
        <begin position="1"/>
        <end position="26"/>
    </location>
</feature>
<dbReference type="Pfam" id="PF00149">
    <property type="entry name" value="Metallophos"/>
    <property type="match status" value="1"/>
</dbReference>
<comment type="catalytic activity">
    <reaction evidence="2">
        <text>a nucleoside 2',3'-cyclic phosphate + H2O = a nucleoside 3'-phosphate + H(+)</text>
        <dbReference type="Rhea" id="RHEA:19621"/>
        <dbReference type="ChEBI" id="CHEBI:15377"/>
        <dbReference type="ChEBI" id="CHEBI:15378"/>
        <dbReference type="ChEBI" id="CHEBI:66949"/>
        <dbReference type="ChEBI" id="CHEBI:66954"/>
        <dbReference type="EC" id="3.1.4.16"/>
    </reaction>
</comment>
<dbReference type="Proteomes" id="UP000789845">
    <property type="component" value="Unassembled WGS sequence"/>
</dbReference>
<reference evidence="14" key="1">
    <citation type="submission" date="2021-10" db="EMBL/GenBank/DDBJ databases">
        <authorList>
            <person name="Criscuolo A."/>
        </authorList>
    </citation>
    <scope>NUCLEOTIDE SEQUENCE</scope>
    <source>
        <strain evidence="14">CIP111885</strain>
    </source>
</reference>
<evidence type="ECO:0000256" key="2">
    <source>
        <dbReference type="ARBA" id="ARBA00001730"/>
    </source>
</evidence>
<organism evidence="14 15">
    <name type="scientific">Pseudoneobacillus rhizosphaerae</name>
    <dbReference type="NCBI Taxonomy" id="2880968"/>
    <lineage>
        <taxon>Bacteria</taxon>
        <taxon>Bacillati</taxon>
        <taxon>Bacillota</taxon>
        <taxon>Bacilli</taxon>
        <taxon>Bacillales</taxon>
        <taxon>Bacillaceae</taxon>
        <taxon>Pseudoneobacillus</taxon>
    </lineage>
</organism>
<keyword evidence="6" id="KW-0479">Metal-binding</keyword>
<comment type="subcellular location">
    <subcellularLocation>
        <location evidence="4">Cell envelope</location>
    </subcellularLocation>
</comment>
<dbReference type="InterPro" id="IPR006179">
    <property type="entry name" value="5_nucleotidase/apyrase"/>
</dbReference>
<feature type="chain" id="PRO_5039741581" evidence="11">
    <location>
        <begin position="27"/>
        <end position="689"/>
    </location>
</feature>
<evidence type="ECO:0000256" key="4">
    <source>
        <dbReference type="ARBA" id="ARBA00004196"/>
    </source>
</evidence>
<dbReference type="InterPro" id="IPR004843">
    <property type="entry name" value="Calcineurin-like_PHP"/>
</dbReference>
<dbReference type="PROSITE" id="PS00786">
    <property type="entry name" value="5_NUCLEOTIDASE_2"/>
    <property type="match status" value="1"/>
</dbReference>
<evidence type="ECO:0000256" key="3">
    <source>
        <dbReference type="ARBA" id="ARBA00001968"/>
    </source>
</evidence>
<evidence type="ECO:0000256" key="6">
    <source>
        <dbReference type="ARBA" id="ARBA00022723"/>
    </source>
</evidence>
<comment type="catalytic activity">
    <reaction evidence="1">
        <text>a ribonucleoside 3'-phosphate + H2O = a ribonucleoside + phosphate</text>
        <dbReference type="Rhea" id="RHEA:10144"/>
        <dbReference type="ChEBI" id="CHEBI:13197"/>
        <dbReference type="ChEBI" id="CHEBI:15377"/>
        <dbReference type="ChEBI" id="CHEBI:18254"/>
        <dbReference type="ChEBI" id="CHEBI:43474"/>
        <dbReference type="EC" id="3.1.3.6"/>
    </reaction>
</comment>
<keyword evidence="15" id="KW-1185">Reference proteome</keyword>
<dbReference type="RefSeq" id="WP_230496733.1">
    <property type="nucleotide sequence ID" value="NZ_CAKJTG010000010.1"/>
</dbReference>
<evidence type="ECO:0000256" key="8">
    <source>
        <dbReference type="ARBA" id="ARBA00022741"/>
    </source>
</evidence>
<evidence type="ECO:0000256" key="7">
    <source>
        <dbReference type="ARBA" id="ARBA00022729"/>
    </source>
</evidence>
<dbReference type="InterPro" id="IPR029052">
    <property type="entry name" value="Metallo-depent_PP-like"/>
</dbReference>
<comment type="similarity">
    <text evidence="5 11">Belongs to the 5'-nucleotidase family.</text>
</comment>
<accession>A0A9C7GA77</accession>
<keyword evidence="10" id="KW-0511">Multifunctional enzyme</keyword>
<evidence type="ECO:0000313" key="14">
    <source>
        <dbReference type="EMBL" id="CAG9608500.1"/>
    </source>
</evidence>
<dbReference type="GO" id="GO:0000166">
    <property type="term" value="F:nucleotide binding"/>
    <property type="evidence" value="ECO:0007669"/>
    <property type="project" value="UniProtKB-KW"/>
</dbReference>
<dbReference type="CDD" id="cd07410">
    <property type="entry name" value="MPP_CpdB_N"/>
    <property type="match status" value="1"/>
</dbReference>
<dbReference type="PRINTS" id="PR01607">
    <property type="entry name" value="APYRASEFAMLY"/>
</dbReference>
<evidence type="ECO:0000259" key="13">
    <source>
        <dbReference type="Pfam" id="PF02872"/>
    </source>
</evidence>
<dbReference type="SUPFAM" id="SSF56300">
    <property type="entry name" value="Metallo-dependent phosphatases"/>
    <property type="match status" value="1"/>
</dbReference>
<dbReference type="InterPro" id="IPR036907">
    <property type="entry name" value="5'-Nucleotdase_C_sf"/>
</dbReference>
<name>A0A9C7GA77_9BACI</name>
<evidence type="ECO:0000256" key="1">
    <source>
        <dbReference type="ARBA" id="ARBA00000527"/>
    </source>
</evidence>
<dbReference type="PROSITE" id="PS00785">
    <property type="entry name" value="5_NUCLEOTIDASE_1"/>
    <property type="match status" value="1"/>
</dbReference>
<dbReference type="PANTHER" id="PTHR11575:SF6">
    <property type="entry name" value="2',3'-CYCLIC-NUCLEOTIDE 2'-PHOSPHODIESTERASE_3'-NUCLEOTIDASE"/>
    <property type="match status" value="1"/>
</dbReference>
<dbReference type="InterPro" id="IPR041827">
    <property type="entry name" value="CpdB_N"/>
</dbReference>
<dbReference type="InterPro" id="IPR008334">
    <property type="entry name" value="5'-Nucleotdase_C"/>
</dbReference>
<dbReference type="GO" id="GO:0009166">
    <property type="term" value="P:nucleotide catabolic process"/>
    <property type="evidence" value="ECO:0007669"/>
    <property type="project" value="InterPro"/>
</dbReference>
<feature type="domain" description="Calcineurin-like phosphoesterase" evidence="12">
    <location>
        <begin position="42"/>
        <end position="285"/>
    </location>
</feature>
<dbReference type="InterPro" id="IPR006146">
    <property type="entry name" value="5'-Nucleotdase_CS"/>
</dbReference>